<dbReference type="PANTHER" id="PTHR34068:SF2">
    <property type="entry name" value="UPF0145 PROTEIN SCO3412"/>
    <property type="match status" value="1"/>
</dbReference>
<gene>
    <name evidence="2" type="ORF">EVJ48_01355</name>
</gene>
<organism evidence="2 3">
    <name type="scientific">Candidatus Acidulodesulfobacterium acidiphilum</name>
    <dbReference type="NCBI Taxonomy" id="2597224"/>
    <lineage>
        <taxon>Bacteria</taxon>
        <taxon>Deltaproteobacteria</taxon>
        <taxon>Candidatus Acidulodesulfobacterales</taxon>
        <taxon>Candidatus Acidulodesulfobacterium</taxon>
    </lineage>
</organism>
<evidence type="ECO:0000313" key="2">
    <source>
        <dbReference type="EMBL" id="RZV40164.1"/>
    </source>
</evidence>
<dbReference type="Pfam" id="PF01906">
    <property type="entry name" value="YbjQ_1"/>
    <property type="match status" value="1"/>
</dbReference>
<dbReference type="PANTHER" id="PTHR34068">
    <property type="entry name" value="UPF0145 PROTEIN YBJQ"/>
    <property type="match status" value="1"/>
</dbReference>
<name>A0A520XG55_9DELT</name>
<dbReference type="Gene3D" id="3.30.110.70">
    <property type="entry name" value="Hypothetical protein apc22750. Chain B"/>
    <property type="match status" value="1"/>
</dbReference>
<dbReference type="InterPro" id="IPR002765">
    <property type="entry name" value="UPF0145_YbjQ-like"/>
</dbReference>
<evidence type="ECO:0000313" key="3">
    <source>
        <dbReference type="Proteomes" id="UP000322454"/>
    </source>
</evidence>
<sequence length="104" mass="11246">MQLSSTKLENVKEVKGIVRGTAIYSEKFIDSFKSSYEVKKGGFLDVFANSTDETIKEAIEKMTANASDNGANAVEGIRIDVQNIVSNSNDYITAVTVYGTAVVV</sequence>
<accession>A0A520XG55</accession>
<dbReference type="InterPro" id="IPR035439">
    <property type="entry name" value="UPF0145_dom_sf"/>
</dbReference>
<comment type="similarity">
    <text evidence="1">Belongs to the UPF0145 family.</text>
</comment>
<dbReference type="SUPFAM" id="SSF117782">
    <property type="entry name" value="YbjQ-like"/>
    <property type="match status" value="1"/>
</dbReference>
<dbReference type="EMBL" id="SHMQ01000002">
    <property type="protein sequence ID" value="RZV40164.1"/>
    <property type="molecule type" value="Genomic_DNA"/>
</dbReference>
<protein>
    <submittedName>
        <fullName evidence="2">Heavy metal-binding domain-containing protein</fullName>
    </submittedName>
</protein>
<evidence type="ECO:0000256" key="1">
    <source>
        <dbReference type="ARBA" id="ARBA00010751"/>
    </source>
</evidence>
<proteinExistence type="inferred from homology"/>
<dbReference type="AlphaFoldDB" id="A0A520XG55"/>
<dbReference type="Proteomes" id="UP000322454">
    <property type="component" value="Unassembled WGS sequence"/>
</dbReference>
<comment type="caution">
    <text evidence="2">The sequence shown here is derived from an EMBL/GenBank/DDBJ whole genome shotgun (WGS) entry which is preliminary data.</text>
</comment>
<reference evidence="2 3" key="1">
    <citation type="submission" date="2019-01" db="EMBL/GenBank/DDBJ databases">
        <title>Insights into ecological role of a new deltaproteobacterial order Candidatus Sinidesulfobacterales (Sva0485) by metagenomics and metatranscriptomics.</title>
        <authorList>
            <person name="Tan S."/>
            <person name="Liu J."/>
            <person name="Fang Y."/>
            <person name="Hedlund B."/>
            <person name="Lian Z.-H."/>
            <person name="Huang L.-Y."/>
            <person name="Li J.-T."/>
            <person name="Huang L.-N."/>
            <person name="Li W.-J."/>
            <person name="Jiang H.-C."/>
            <person name="Dong H.-L."/>
            <person name="Shu W.-S."/>
        </authorList>
    </citation>
    <scope>NUCLEOTIDE SEQUENCE [LARGE SCALE GENOMIC DNA]</scope>
    <source>
        <strain evidence="2">AP4</strain>
    </source>
</reference>